<evidence type="ECO:0000259" key="14">
    <source>
        <dbReference type="PROSITE" id="PS51873"/>
    </source>
</evidence>
<name>A0ABR2MPZ2_9ASPA</name>
<evidence type="ECO:0000259" key="13">
    <source>
        <dbReference type="PROSITE" id="PS50089"/>
    </source>
</evidence>
<reference evidence="15 16" key="1">
    <citation type="journal article" date="2022" name="Nat. Plants">
        <title>Genomes of leafy and leafless Platanthera orchids illuminate the evolution of mycoheterotrophy.</title>
        <authorList>
            <person name="Li M.H."/>
            <person name="Liu K.W."/>
            <person name="Li Z."/>
            <person name="Lu H.C."/>
            <person name="Ye Q.L."/>
            <person name="Zhang D."/>
            <person name="Wang J.Y."/>
            <person name="Li Y.F."/>
            <person name="Zhong Z.M."/>
            <person name="Liu X."/>
            <person name="Yu X."/>
            <person name="Liu D.K."/>
            <person name="Tu X.D."/>
            <person name="Liu B."/>
            <person name="Hao Y."/>
            <person name="Liao X.Y."/>
            <person name="Jiang Y.T."/>
            <person name="Sun W.H."/>
            <person name="Chen J."/>
            <person name="Chen Y.Q."/>
            <person name="Ai Y."/>
            <person name="Zhai J.W."/>
            <person name="Wu S.S."/>
            <person name="Zhou Z."/>
            <person name="Hsiao Y.Y."/>
            <person name="Wu W.L."/>
            <person name="Chen Y.Y."/>
            <person name="Lin Y.F."/>
            <person name="Hsu J.L."/>
            <person name="Li C.Y."/>
            <person name="Wang Z.W."/>
            <person name="Zhao X."/>
            <person name="Zhong W.Y."/>
            <person name="Ma X.K."/>
            <person name="Ma L."/>
            <person name="Huang J."/>
            <person name="Chen G.Z."/>
            <person name="Huang M.Z."/>
            <person name="Huang L."/>
            <person name="Peng D.H."/>
            <person name="Luo Y.B."/>
            <person name="Zou S.Q."/>
            <person name="Chen S.P."/>
            <person name="Lan S."/>
            <person name="Tsai W.C."/>
            <person name="Van de Peer Y."/>
            <person name="Liu Z.J."/>
        </authorList>
    </citation>
    <scope>NUCLEOTIDE SEQUENCE [LARGE SCALE GENOMIC DNA]</scope>
    <source>
        <strain evidence="15">Lor288</strain>
    </source>
</reference>
<dbReference type="InterPro" id="IPR002867">
    <property type="entry name" value="IBR_dom"/>
</dbReference>
<evidence type="ECO:0000256" key="11">
    <source>
        <dbReference type="ARBA" id="ARBA00022833"/>
    </source>
</evidence>
<evidence type="ECO:0000256" key="2">
    <source>
        <dbReference type="ARBA" id="ARBA00001947"/>
    </source>
</evidence>
<evidence type="ECO:0000256" key="4">
    <source>
        <dbReference type="ARBA" id="ARBA00005884"/>
    </source>
</evidence>
<dbReference type="SUPFAM" id="SSF57850">
    <property type="entry name" value="RING/U-box"/>
    <property type="match status" value="3"/>
</dbReference>
<organism evidence="15 16">
    <name type="scientific">Platanthera guangdongensis</name>
    <dbReference type="NCBI Taxonomy" id="2320717"/>
    <lineage>
        <taxon>Eukaryota</taxon>
        <taxon>Viridiplantae</taxon>
        <taxon>Streptophyta</taxon>
        <taxon>Embryophyta</taxon>
        <taxon>Tracheophyta</taxon>
        <taxon>Spermatophyta</taxon>
        <taxon>Magnoliopsida</taxon>
        <taxon>Liliopsida</taxon>
        <taxon>Asparagales</taxon>
        <taxon>Orchidaceae</taxon>
        <taxon>Orchidoideae</taxon>
        <taxon>Orchideae</taxon>
        <taxon>Orchidinae</taxon>
        <taxon>Platanthera</taxon>
    </lineage>
</organism>
<evidence type="ECO:0000256" key="5">
    <source>
        <dbReference type="ARBA" id="ARBA00012251"/>
    </source>
</evidence>
<dbReference type="InterPro" id="IPR031127">
    <property type="entry name" value="E3_UB_ligase_RBR"/>
</dbReference>
<comment type="cofactor">
    <cofactor evidence="2">
        <name>Zn(2+)</name>
        <dbReference type="ChEBI" id="CHEBI:29105"/>
    </cofactor>
</comment>
<keyword evidence="7" id="KW-0479">Metal-binding</keyword>
<gene>
    <name evidence="15" type="ORF">KSP40_PGU008769</name>
</gene>
<proteinExistence type="inferred from homology"/>
<feature type="domain" description="RING-type" evidence="14">
    <location>
        <begin position="122"/>
        <end position="312"/>
    </location>
</feature>
<dbReference type="PROSITE" id="PS00518">
    <property type="entry name" value="ZF_RING_1"/>
    <property type="match status" value="1"/>
</dbReference>
<dbReference type="SMART" id="SM00647">
    <property type="entry name" value="IBR"/>
    <property type="match status" value="1"/>
</dbReference>
<dbReference type="InterPro" id="IPR017907">
    <property type="entry name" value="Znf_RING_CS"/>
</dbReference>
<dbReference type="Gene3D" id="1.20.120.1750">
    <property type="match status" value="1"/>
</dbReference>
<sequence>MEFHSPNPPVFILPDENPCRGSGFKNPIEIDDEVEVLGAMKINLGSSRKNPIVVEQERAHSAKVYPFLNLHRKRFRTPKTPLMELPWAGKPVIYVGESSGTTLEEKLENDLGQSSGSAYSQPDSNCEICTEPKYPEELLPIEGCSHTYCKICVSLYVASKVETNVVFIKCPSPDCINGKLEPEMCSEILDDEVFDRWCMALCESMVDDKFYCPFKDCSALMINDKEKVITDAECPHCCRLFCAQCMVPWHADFSCSEYQSLSKGERQHEDLMLMNLAKKRQWQRCPKCKFFVEKSEGCMFIKCRYFIFPVLL</sequence>
<dbReference type="CDD" id="cd22582">
    <property type="entry name" value="BRcat_RBR_unk"/>
    <property type="match status" value="1"/>
</dbReference>
<dbReference type="PROSITE" id="PS51873">
    <property type="entry name" value="TRIAD"/>
    <property type="match status" value="1"/>
</dbReference>
<evidence type="ECO:0000256" key="10">
    <source>
        <dbReference type="ARBA" id="ARBA00022786"/>
    </source>
</evidence>
<comment type="caution">
    <text evidence="15">The sequence shown here is derived from an EMBL/GenBank/DDBJ whole genome shotgun (WGS) entry which is preliminary data.</text>
</comment>
<keyword evidence="6" id="KW-0808">Transferase</keyword>
<evidence type="ECO:0000256" key="9">
    <source>
        <dbReference type="ARBA" id="ARBA00022771"/>
    </source>
</evidence>
<keyword evidence="8" id="KW-0677">Repeat</keyword>
<keyword evidence="10" id="KW-0833">Ubl conjugation pathway</keyword>
<dbReference type="PROSITE" id="PS50089">
    <property type="entry name" value="ZF_RING_2"/>
    <property type="match status" value="1"/>
</dbReference>
<evidence type="ECO:0000256" key="6">
    <source>
        <dbReference type="ARBA" id="ARBA00022679"/>
    </source>
</evidence>
<evidence type="ECO:0000256" key="3">
    <source>
        <dbReference type="ARBA" id="ARBA00003976"/>
    </source>
</evidence>
<dbReference type="PANTHER" id="PTHR11685">
    <property type="entry name" value="RBR FAMILY RING FINGER AND IBR DOMAIN-CONTAINING"/>
    <property type="match status" value="1"/>
</dbReference>
<evidence type="ECO:0000313" key="16">
    <source>
        <dbReference type="Proteomes" id="UP001412067"/>
    </source>
</evidence>
<evidence type="ECO:0000256" key="12">
    <source>
        <dbReference type="PROSITE-ProRule" id="PRU00175"/>
    </source>
</evidence>
<evidence type="ECO:0000256" key="7">
    <source>
        <dbReference type="ARBA" id="ARBA00022723"/>
    </source>
</evidence>
<dbReference type="Pfam" id="PF01485">
    <property type="entry name" value="IBR"/>
    <property type="match status" value="1"/>
</dbReference>
<keyword evidence="9 12" id="KW-0863">Zinc-finger</keyword>
<keyword evidence="16" id="KW-1185">Reference proteome</keyword>
<accession>A0ABR2MPZ2</accession>
<dbReference type="EC" id="2.3.2.31" evidence="5"/>
<dbReference type="InterPro" id="IPR013083">
    <property type="entry name" value="Znf_RING/FYVE/PHD"/>
</dbReference>
<dbReference type="EMBL" id="JBBWWR010000005">
    <property type="protein sequence ID" value="KAK8966238.1"/>
    <property type="molecule type" value="Genomic_DNA"/>
</dbReference>
<keyword evidence="11" id="KW-0862">Zinc</keyword>
<comment type="similarity">
    <text evidence="4">Belongs to the RBR family. Ariadne subfamily.</text>
</comment>
<protein>
    <recommendedName>
        <fullName evidence="5">RBR-type E3 ubiquitin transferase</fullName>
        <ecNumber evidence="5">2.3.2.31</ecNumber>
    </recommendedName>
</protein>
<comment type="function">
    <text evidence="3">Might act as an E3 ubiquitin-protein ligase, or as part of E3 complex, which accepts ubiquitin from specific E2 ubiquitin-conjugating enzymes and then transfers it to substrates.</text>
</comment>
<evidence type="ECO:0000256" key="1">
    <source>
        <dbReference type="ARBA" id="ARBA00001798"/>
    </source>
</evidence>
<dbReference type="InterPro" id="IPR001841">
    <property type="entry name" value="Znf_RING"/>
</dbReference>
<comment type="catalytic activity">
    <reaction evidence="1">
        <text>[E2 ubiquitin-conjugating enzyme]-S-ubiquitinyl-L-cysteine + [acceptor protein]-L-lysine = [E2 ubiquitin-conjugating enzyme]-L-cysteine + [acceptor protein]-N(6)-ubiquitinyl-L-lysine.</text>
        <dbReference type="EC" id="2.3.2.31"/>
    </reaction>
</comment>
<feature type="domain" description="RING-type" evidence="13">
    <location>
        <begin position="126"/>
        <end position="171"/>
    </location>
</feature>
<evidence type="ECO:0000313" key="15">
    <source>
        <dbReference type="EMBL" id="KAK8966238.1"/>
    </source>
</evidence>
<dbReference type="Gene3D" id="3.30.40.10">
    <property type="entry name" value="Zinc/RING finger domain, C3HC4 (zinc finger)"/>
    <property type="match status" value="1"/>
</dbReference>
<dbReference type="InterPro" id="IPR044066">
    <property type="entry name" value="TRIAD_supradom"/>
</dbReference>
<evidence type="ECO:0000256" key="8">
    <source>
        <dbReference type="ARBA" id="ARBA00022737"/>
    </source>
</evidence>
<dbReference type="Proteomes" id="UP001412067">
    <property type="component" value="Unassembled WGS sequence"/>
</dbReference>